<feature type="binding site" evidence="13">
    <location>
        <position position="61"/>
    </location>
    <ligand>
        <name>(R)-pantoate</name>
        <dbReference type="ChEBI" id="CHEBI:15980"/>
    </ligand>
</feature>
<comment type="similarity">
    <text evidence="3 13">Belongs to the pantothenate synthetase family.</text>
</comment>
<dbReference type="InterPro" id="IPR042176">
    <property type="entry name" value="Pantoate_ligase_C"/>
</dbReference>
<organism evidence="14 15">
    <name type="scientific">Candidatus Glassbacteria bacterium GWA2_58_10</name>
    <dbReference type="NCBI Taxonomy" id="1817865"/>
    <lineage>
        <taxon>Bacteria</taxon>
        <taxon>Candidatus Glassiibacteriota</taxon>
    </lineage>
</organism>
<feature type="binding site" evidence="13">
    <location>
        <begin position="184"/>
        <end position="187"/>
    </location>
    <ligand>
        <name>ATP</name>
        <dbReference type="ChEBI" id="CHEBI:30616"/>
    </ligand>
</feature>
<dbReference type="Gene3D" id="3.30.1300.10">
    <property type="entry name" value="Pantoate-beta-alanine ligase, C-terminal domain"/>
    <property type="match status" value="1"/>
</dbReference>
<dbReference type="UniPathway" id="UPA00028">
    <property type="reaction ID" value="UER00005"/>
</dbReference>
<comment type="function">
    <text evidence="12 13">Catalyzes the condensation of pantoate with beta-alanine in an ATP-dependent reaction via a pantoyl-adenylate intermediate.</text>
</comment>
<feature type="binding site" evidence="13">
    <location>
        <begin position="30"/>
        <end position="37"/>
    </location>
    <ligand>
        <name>ATP</name>
        <dbReference type="ChEBI" id="CHEBI:30616"/>
    </ligand>
</feature>
<dbReference type="FunFam" id="3.40.50.620:FF:000114">
    <property type="entry name" value="Pantothenate synthetase"/>
    <property type="match status" value="1"/>
</dbReference>
<evidence type="ECO:0000256" key="7">
    <source>
        <dbReference type="ARBA" id="ARBA00022598"/>
    </source>
</evidence>
<evidence type="ECO:0000256" key="1">
    <source>
        <dbReference type="ARBA" id="ARBA00004496"/>
    </source>
</evidence>
<dbReference type="InterPro" id="IPR003721">
    <property type="entry name" value="Pantoate_ligase"/>
</dbReference>
<sequence length="285" mass="31258">MKVVRTPGEVREQVSAARSRGTAIGLVPTMGYFHEGHLSLMRLARQESGFCVVSLFVNPTQFGPGEDLASYPRDFDRDLELAGREGVDLLFAPEAAAMYQPGASTYVEETSVSRGLCGQSRPGHFRGVATVVTKLFNIVAPDLAIFGRKDLQQLMLIRRMVRDLDLPVRIIAAPIVREPDGLALSSRNVYLSPAEREKAPRFHLSLLEGARDMTGAKGEVAQILKDTARRIEERTGGTIDFVSAVDEDMQEVSRPEDCRYLAGALFLGRARLIDNVRIGAAGELD</sequence>
<dbReference type="GO" id="GO:0005524">
    <property type="term" value="F:ATP binding"/>
    <property type="evidence" value="ECO:0007669"/>
    <property type="project" value="UniProtKB-KW"/>
</dbReference>
<evidence type="ECO:0000256" key="4">
    <source>
        <dbReference type="ARBA" id="ARBA00012219"/>
    </source>
</evidence>
<evidence type="ECO:0000256" key="12">
    <source>
        <dbReference type="ARBA" id="ARBA00055042"/>
    </source>
</evidence>
<comment type="caution">
    <text evidence="14">The sequence shown here is derived from an EMBL/GenBank/DDBJ whole genome shotgun (WGS) entry which is preliminary data.</text>
</comment>
<feature type="binding site" evidence="13">
    <location>
        <begin position="147"/>
        <end position="150"/>
    </location>
    <ligand>
        <name>ATP</name>
        <dbReference type="ChEBI" id="CHEBI:30616"/>
    </ligand>
</feature>
<dbReference type="EC" id="6.3.2.1" evidence="4 13"/>
<keyword evidence="7 13" id="KW-0436">Ligase</keyword>
<dbReference type="AlphaFoldDB" id="A0A1F5Y956"/>
<reference evidence="14 15" key="1">
    <citation type="journal article" date="2016" name="Nat. Commun.">
        <title>Thousands of microbial genomes shed light on interconnected biogeochemical processes in an aquifer system.</title>
        <authorList>
            <person name="Anantharaman K."/>
            <person name="Brown C.T."/>
            <person name="Hug L.A."/>
            <person name="Sharon I."/>
            <person name="Castelle C.J."/>
            <person name="Probst A.J."/>
            <person name="Thomas B.C."/>
            <person name="Singh A."/>
            <person name="Wilkins M.J."/>
            <person name="Karaoz U."/>
            <person name="Brodie E.L."/>
            <person name="Williams K.H."/>
            <person name="Hubbard S.S."/>
            <person name="Banfield J.F."/>
        </authorList>
    </citation>
    <scope>NUCLEOTIDE SEQUENCE [LARGE SCALE GENOMIC DNA]</scope>
</reference>
<dbReference type="PANTHER" id="PTHR21299">
    <property type="entry name" value="CYTIDYLATE KINASE/PANTOATE-BETA-ALANINE LIGASE"/>
    <property type="match status" value="1"/>
</dbReference>
<feature type="binding site" evidence="13">
    <location>
        <position position="61"/>
    </location>
    <ligand>
        <name>beta-alanine</name>
        <dbReference type="ChEBI" id="CHEBI:57966"/>
    </ligand>
</feature>
<dbReference type="Pfam" id="PF02569">
    <property type="entry name" value="Pantoate_ligase"/>
    <property type="match status" value="1"/>
</dbReference>
<protein>
    <recommendedName>
        <fullName evidence="5 13">Pantothenate synthetase</fullName>
        <shortName evidence="13">PS</shortName>
        <ecNumber evidence="4 13">6.3.2.1</ecNumber>
    </recommendedName>
    <alternativeName>
        <fullName evidence="13">Pantoate--beta-alanine ligase</fullName>
    </alternativeName>
    <alternativeName>
        <fullName evidence="13">Pantoate-activating enzyme</fullName>
    </alternativeName>
</protein>
<proteinExistence type="inferred from homology"/>
<dbReference type="NCBIfam" id="TIGR00018">
    <property type="entry name" value="panC"/>
    <property type="match status" value="1"/>
</dbReference>
<comment type="subcellular location">
    <subcellularLocation>
        <location evidence="1 13">Cytoplasm</location>
    </subcellularLocation>
</comment>
<evidence type="ECO:0000256" key="11">
    <source>
        <dbReference type="ARBA" id="ARBA00048258"/>
    </source>
</evidence>
<evidence type="ECO:0000256" key="9">
    <source>
        <dbReference type="ARBA" id="ARBA00022741"/>
    </source>
</evidence>
<dbReference type="InterPro" id="IPR014729">
    <property type="entry name" value="Rossmann-like_a/b/a_fold"/>
</dbReference>
<feature type="binding site" evidence="13">
    <location>
        <position position="153"/>
    </location>
    <ligand>
        <name>(R)-pantoate</name>
        <dbReference type="ChEBI" id="CHEBI:15980"/>
    </ligand>
</feature>
<evidence type="ECO:0000313" key="14">
    <source>
        <dbReference type="EMBL" id="OGF96750.1"/>
    </source>
</evidence>
<evidence type="ECO:0000256" key="13">
    <source>
        <dbReference type="HAMAP-Rule" id="MF_00158"/>
    </source>
</evidence>
<dbReference type="Proteomes" id="UP000176992">
    <property type="component" value="Unassembled WGS sequence"/>
</dbReference>
<comment type="miscellaneous">
    <text evidence="13">The reaction proceeds by a bi uni uni bi ping pong mechanism.</text>
</comment>
<evidence type="ECO:0000256" key="6">
    <source>
        <dbReference type="ARBA" id="ARBA00022490"/>
    </source>
</evidence>
<keyword evidence="10 13" id="KW-0067">ATP-binding</keyword>
<dbReference type="CDD" id="cd00560">
    <property type="entry name" value="PanC"/>
    <property type="match status" value="1"/>
</dbReference>
<comment type="catalytic activity">
    <reaction evidence="11 13">
        <text>(R)-pantoate + beta-alanine + ATP = (R)-pantothenate + AMP + diphosphate + H(+)</text>
        <dbReference type="Rhea" id="RHEA:10912"/>
        <dbReference type="ChEBI" id="CHEBI:15378"/>
        <dbReference type="ChEBI" id="CHEBI:15980"/>
        <dbReference type="ChEBI" id="CHEBI:29032"/>
        <dbReference type="ChEBI" id="CHEBI:30616"/>
        <dbReference type="ChEBI" id="CHEBI:33019"/>
        <dbReference type="ChEBI" id="CHEBI:57966"/>
        <dbReference type="ChEBI" id="CHEBI:456215"/>
        <dbReference type="EC" id="6.3.2.1"/>
    </reaction>
</comment>
<keyword evidence="8 13" id="KW-0566">Pantothenate biosynthesis</keyword>
<dbReference type="GO" id="GO:0005829">
    <property type="term" value="C:cytosol"/>
    <property type="evidence" value="ECO:0007669"/>
    <property type="project" value="TreeGrafter"/>
</dbReference>
<keyword evidence="9 13" id="KW-0547">Nucleotide-binding</keyword>
<evidence type="ECO:0000256" key="5">
    <source>
        <dbReference type="ARBA" id="ARBA00014155"/>
    </source>
</evidence>
<gene>
    <name evidence="13" type="primary">panC</name>
    <name evidence="14" type="ORF">A2Z86_07805</name>
</gene>
<feature type="binding site" evidence="13">
    <location>
        <position position="176"/>
    </location>
    <ligand>
        <name>ATP</name>
        <dbReference type="ChEBI" id="CHEBI:30616"/>
    </ligand>
</feature>
<comment type="subunit">
    <text evidence="13">Homodimer.</text>
</comment>
<evidence type="ECO:0000256" key="3">
    <source>
        <dbReference type="ARBA" id="ARBA00009256"/>
    </source>
</evidence>
<dbReference type="GO" id="GO:0015940">
    <property type="term" value="P:pantothenate biosynthetic process"/>
    <property type="evidence" value="ECO:0007669"/>
    <property type="project" value="UniProtKB-UniRule"/>
</dbReference>
<dbReference type="HAMAP" id="MF_00158">
    <property type="entry name" value="PanC"/>
    <property type="match status" value="1"/>
</dbReference>
<evidence type="ECO:0000256" key="8">
    <source>
        <dbReference type="ARBA" id="ARBA00022655"/>
    </source>
</evidence>
<accession>A0A1F5Y956</accession>
<comment type="pathway">
    <text evidence="2 13">Cofactor biosynthesis; (R)-pantothenate biosynthesis; (R)-pantothenate from (R)-pantoate and beta-alanine: step 1/1.</text>
</comment>
<evidence type="ECO:0000313" key="15">
    <source>
        <dbReference type="Proteomes" id="UP000176992"/>
    </source>
</evidence>
<evidence type="ECO:0000256" key="10">
    <source>
        <dbReference type="ARBA" id="ARBA00022840"/>
    </source>
</evidence>
<dbReference type="Gene3D" id="3.40.50.620">
    <property type="entry name" value="HUPs"/>
    <property type="match status" value="1"/>
</dbReference>
<evidence type="ECO:0000256" key="2">
    <source>
        <dbReference type="ARBA" id="ARBA00004990"/>
    </source>
</evidence>
<dbReference type="EMBL" id="MFIV01000252">
    <property type="protein sequence ID" value="OGF96750.1"/>
    <property type="molecule type" value="Genomic_DNA"/>
</dbReference>
<feature type="active site" description="Proton donor" evidence="13">
    <location>
        <position position="37"/>
    </location>
</feature>
<dbReference type="GO" id="GO:0004592">
    <property type="term" value="F:pantoate-beta-alanine ligase activity"/>
    <property type="evidence" value="ECO:0007669"/>
    <property type="project" value="UniProtKB-UniRule"/>
</dbReference>
<dbReference type="SUPFAM" id="SSF52374">
    <property type="entry name" value="Nucleotidylyl transferase"/>
    <property type="match status" value="1"/>
</dbReference>
<keyword evidence="6 13" id="KW-0963">Cytoplasm</keyword>
<name>A0A1F5Y956_9BACT</name>
<dbReference type="PANTHER" id="PTHR21299:SF1">
    <property type="entry name" value="PANTOATE--BETA-ALANINE LIGASE"/>
    <property type="match status" value="1"/>
</dbReference>